<evidence type="ECO:0000259" key="1">
    <source>
        <dbReference type="Pfam" id="PF00534"/>
    </source>
</evidence>
<dbReference type="PANTHER" id="PTHR12526:SF630">
    <property type="entry name" value="GLYCOSYLTRANSFERASE"/>
    <property type="match status" value="1"/>
</dbReference>
<dbReference type="RefSeq" id="WP_130935043.1">
    <property type="nucleotide sequence ID" value="NZ_BMEE01000001.1"/>
</dbReference>
<sequence>MRFLIISHTPHELKGGKYYAYEPYMREMNIWLKYVDTVEVVAPLVSGTLLTVKASYTHDNFVFTKVSEINFSSILNSITSLFKIPAIIFMLIKACNRADHVHLRCPGNIGALGCIVQLFYPKKVKTAKYAGNWDPNSKQPVSYQFQKWLLGNTYLTKNIQVLVYGNWENLSSNIKPFFTASFYESDKISIKKRDYNSNLNFVFVGSLVEGKRPLFAIQLVESLLKNKFDITLDIFGNGTQRDMLERYVKKQKLEYIVNFRGNQSIDVIKEKFQETHFLVLASKSEGWPKAIAEAMFYGTIPIATRVSCVPDMLSDGERGILILEDLQQAVKQVMEYMESNEKLHEMSESGVKWAQNYTLDYFESEIIKLLKN</sequence>
<evidence type="ECO:0000313" key="2">
    <source>
        <dbReference type="EMBL" id="TBN18525.1"/>
    </source>
</evidence>
<protein>
    <submittedName>
        <fullName evidence="2">Glycosyltransferase</fullName>
    </submittedName>
</protein>
<keyword evidence="2" id="KW-0808">Transferase</keyword>
<dbReference type="Pfam" id="PF00534">
    <property type="entry name" value="Glycos_transf_1"/>
    <property type="match status" value="1"/>
</dbReference>
<evidence type="ECO:0000313" key="3">
    <source>
        <dbReference type="Proteomes" id="UP000292372"/>
    </source>
</evidence>
<feature type="domain" description="Glycosyl transferase family 1" evidence="1">
    <location>
        <begin position="193"/>
        <end position="352"/>
    </location>
</feature>
<gene>
    <name evidence="2" type="ORF">EYD46_00205</name>
</gene>
<comment type="caution">
    <text evidence="2">The sequence shown here is derived from an EMBL/GenBank/DDBJ whole genome shotgun (WGS) entry which is preliminary data.</text>
</comment>
<dbReference type="SUPFAM" id="SSF53756">
    <property type="entry name" value="UDP-Glycosyltransferase/glycogen phosphorylase"/>
    <property type="match status" value="1"/>
</dbReference>
<organism evidence="2 3">
    <name type="scientific">Hyunsoonleella pacifica</name>
    <dbReference type="NCBI Taxonomy" id="1080224"/>
    <lineage>
        <taxon>Bacteria</taxon>
        <taxon>Pseudomonadati</taxon>
        <taxon>Bacteroidota</taxon>
        <taxon>Flavobacteriia</taxon>
        <taxon>Flavobacteriales</taxon>
        <taxon>Flavobacteriaceae</taxon>
    </lineage>
</organism>
<dbReference type="AlphaFoldDB" id="A0A4Q9FV02"/>
<dbReference type="InterPro" id="IPR001296">
    <property type="entry name" value="Glyco_trans_1"/>
</dbReference>
<dbReference type="Proteomes" id="UP000292372">
    <property type="component" value="Unassembled WGS sequence"/>
</dbReference>
<proteinExistence type="predicted"/>
<dbReference type="OrthoDB" id="1395864at2"/>
<accession>A0A4Q9FV02</accession>
<dbReference type="PANTHER" id="PTHR12526">
    <property type="entry name" value="GLYCOSYLTRANSFERASE"/>
    <property type="match status" value="1"/>
</dbReference>
<dbReference type="Gene3D" id="3.40.50.2000">
    <property type="entry name" value="Glycogen Phosphorylase B"/>
    <property type="match status" value="2"/>
</dbReference>
<dbReference type="CDD" id="cd03801">
    <property type="entry name" value="GT4_PimA-like"/>
    <property type="match status" value="1"/>
</dbReference>
<reference evidence="2 3" key="1">
    <citation type="journal article" date="2015" name="Int. J. Syst. Evol. Microbiol.">
        <title>Hyunsoonleella pacifica sp. nov., isolated from seawater of South Pacific Gyre.</title>
        <authorList>
            <person name="Gao X."/>
            <person name="Zhang Z."/>
            <person name="Dai X."/>
            <person name="Zhang X.H."/>
        </authorList>
    </citation>
    <scope>NUCLEOTIDE SEQUENCE [LARGE SCALE GENOMIC DNA]</scope>
    <source>
        <strain evidence="2 3">SW033</strain>
    </source>
</reference>
<name>A0A4Q9FV02_9FLAO</name>
<dbReference type="EMBL" id="SIRS01000001">
    <property type="protein sequence ID" value="TBN18525.1"/>
    <property type="molecule type" value="Genomic_DNA"/>
</dbReference>
<keyword evidence="3" id="KW-1185">Reference proteome</keyword>
<dbReference type="GO" id="GO:0016757">
    <property type="term" value="F:glycosyltransferase activity"/>
    <property type="evidence" value="ECO:0007669"/>
    <property type="project" value="InterPro"/>
</dbReference>